<feature type="transmembrane region" description="Helical" evidence="1">
    <location>
        <begin position="152"/>
        <end position="171"/>
    </location>
</feature>
<feature type="transmembrane region" description="Helical" evidence="1">
    <location>
        <begin position="177"/>
        <end position="200"/>
    </location>
</feature>
<dbReference type="Pfam" id="PF09852">
    <property type="entry name" value="DUF2079"/>
    <property type="match status" value="1"/>
</dbReference>
<feature type="transmembrane region" description="Helical" evidence="1">
    <location>
        <begin position="127"/>
        <end position="145"/>
    </location>
</feature>
<dbReference type="EMBL" id="JAHJDP010000093">
    <property type="protein sequence ID" value="MBU2692489.1"/>
    <property type="molecule type" value="Genomic_DNA"/>
</dbReference>
<gene>
    <name evidence="2" type="ORF">KJ970_16335</name>
</gene>
<keyword evidence="1" id="KW-0812">Transmembrane</keyword>
<feature type="transmembrane region" description="Helical" evidence="1">
    <location>
        <begin position="289"/>
        <end position="308"/>
    </location>
</feature>
<proteinExistence type="predicted"/>
<dbReference type="InterPro" id="IPR018650">
    <property type="entry name" value="STSV1_Orf64"/>
</dbReference>
<dbReference type="Proteomes" id="UP000777784">
    <property type="component" value="Unassembled WGS sequence"/>
</dbReference>
<evidence type="ECO:0000256" key="1">
    <source>
        <dbReference type="SAM" id="Phobius"/>
    </source>
</evidence>
<accession>A0A948RZK4</accession>
<keyword evidence="1" id="KW-0472">Membrane</keyword>
<feature type="transmembrane region" description="Helical" evidence="1">
    <location>
        <begin position="212"/>
        <end position="233"/>
    </location>
</feature>
<comment type="caution">
    <text evidence="2">The sequence shown here is derived from an EMBL/GenBank/DDBJ whole genome shotgun (WGS) entry which is preliminary data.</text>
</comment>
<feature type="transmembrane region" description="Helical" evidence="1">
    <location>
        <begin position="12"/>
        <end position="34"/>
    </location>
</feature>
<evidence type="ECO:0000313" key="2">
    <source>
        <dbReference type="EMBL" id="MBU2692489.1"/>
    </source>
</evidence>
<keyword evidence="1" id="KW-1133">Transmembrane helix</keyword>
<feature type="transmembrane region" description="Helical" evidence="1">
    <location>
        <begin position="101"/>
        <end position="121"/>
    </location>
</feature>
<protein>
    <submittedName>
        <fullName evidence="2">DUF2079 domain-containing protein</fullName>
    </submittedName>
</protein>
<name>A0A948RZK4_UNCEI</name>
<organism evidence="2 3">
    <name type="scientific">Eiseniibacteriota bacterium</name>
    <dbReference type="NCBI Taxonomy" id="2212470"/>
    <lineage>
        <taxon>Bacteria</taxon>
        <taxon>Candidatus Eiseniibacteriota</taxon>
    </lineage>
</organism>
<dbReference type="AlphaFoldDB" id="A0A948RZK4"/>
<evidence type="ECO:0000313" key="3">
    <source>
        <dbReference type="Proteomes" id="UP000777784"/>
    </source>
</evidence>
<feature type="transmembrane region" description="Helical" evidence="1">
    <location>
        <begin position="344"/>
        <end position="364"/>
    </location>
</feature>
<feature type="transmembrane region" description="Helical" evidence="1">
    <location>
        <begin position="314"/>
        <end position="332"/>
    </location>
</feature>
<sequence>MFRFSHRLEHQDIRMFTIVLIAILYAVFLSFFSIRAHLGLQTQMNDLGNADQAIWAASEGDWSMPQSNNLDGQIHSRLGMHANLLFLPLSLLYHLWPDPRILLILSSMACSLGSIGLYKIASHRLGPIGWSLVPPLAFLCSPLVHTANLYDFHIITIATAFIIWAIYSFWIGNNIRAWIFLIFALLCKEDIPLITAMYGIITLMYGNRRRGIIIIVISLLYLIAVLGLLVPVMNKGEWTSNINGANDRYSWIIRTPGKILPTIARPDRLRLLLYFLLSGAIAAWKGRRWLLLLIPSIFYGLFSDMVWMTRLTGTYYWITAEAVIIIACLEASRGSLTAMKKSRPWPLIYLSTATILFSFLFSPLPHGVWASWDNYKVDDAYRSLEEIQKRIPIDGTLSVQNNLGAHLSHRPDIATIPRRSAKASHILIHLRYLGGPVSGLFVRTSPSFMYGLSLPQLLEVTQRLIQSPDWGIVEYCDGFYLFERNAEDRLDETEILDRFRSDSSNMVESYRSQSNNLSPLRPYIVSSLTWKQLFHPEFLK</sequence>
<reference evidence="2" key="1">
    <citation type="submission" date="2021-05" db="EMBL/GenBank/DDBJ databases">
        <title>Energy efficiency and biological interactions define the core microbiome of deep oligotrophic groundwater.</title>
        <authorList>
            <person name="Mehrshad M."/>
            <person name="Lopez-Fernandez M."/>
            <person name="Bell E."/>
            <person name="Bernier-Latmani R."/>
            <person name="Bertilsson S."/>
            <person name="Dopson M."/>
        </authorList>
    </citation>
    <scope>NUCLEOTIDE SEQUENCE</scope>
    <source>
        <strain evidence="2">Modern_marine.mb.64</strain>
    </source>
</reference>